<evidence type="ECO:0000313" key="4">
    <source>
        <dbReference type="Proteomes" id="UP001107558"/>
    </source>
</evidence>
<evidence type="ECO:0000256" key="2">
    <source>
        <dbReference type="SAM" id="SignalP"/>
    </source>
</evidence>
<evidence type="ECO:0000256" key="1">
    <source>
        <dbReference type="SAM" id="Phobius"/>
    </source>
</evidence>
<comment type="caution">
    <text evidence="3">The sequence shown here is derived from an EMBL/GenBank/DDBJ whole genome shotgun (WGS) entry which is preliminary data.</text>
</comment>
<feature type="chain" id="PRO_5039938189" evidence="2">
    <location>
        <begin position="27"/>
        <end position="246"/>
    </location>
</feature>
<dbReference type="OrthoDB" id="10051804at2759"/>
<organism evidence="3 4">
    <name type="scientific">Polypedilum vanderplanki</name>
    <name type="common">Sleeping chironomid midge</name>
    <dbReference type="NCBI Taxonomy" id="319348"/>
    <lineage>
        <taxon>Eukaryota</taxon>
        <taxon>Metazoa</taxon>
        <taxon>Ecdysozoa</taxon>
        <taxon>Arthropoda</taxon>
        <taxon>Hexapoda</taxon>
        <taxon>Insecta</taxon>
        <taxon>Pterygota</taxon>
        <taxon>Neoptera</taxon>
        <taxon>Endopterygota</taxon>
        <taxon>Diptera</taxon>
        <taxon>Nematocera</taxon>
        <taxon>Chironomoidea</taxon>
        <taxon>Chironomidae</taxon>
        <taxon>Chironominae</taxon>
        <taxon>Polypedilum</taxon>
        <taxon>Polypedilum</taxon>
    </lineage>
</organism>
<dbReference type="PANTHER" id="PTHR33964:SF1">
    <property type="entry name" value="RE45066P"/>
    <property type="match status" value="1"/>
</dbReference>
<feature type="transmembrane region" description="Helical" evidence="1">
    <location>
        <begin position="226"/>
        <end position="245"/>
    </location>
</feature>
<gene>
    <name evidence="3" type="ORF">PVAND_003758</name>
</gene>
<protein>
    <submittedName>
        <fullName evidence="3">Uncharacterized protein</fullName>
    </submittedName>
</protein>
<dbReference type="PANTHER" id="PTHR33964">
    <property type="entry name" value="RE45066P-RELATED"/>
    <property type="match status" value="1"/>
</dbReference>
<dbReference type="EMBL" id="JADBJN010000003">
    <property type="protein sequence ID" value="KAG5673738.1"/>
    <property type="molecule type" value="Genomic_DNA"/>
</dbReference>
<proteinExistence type="predicted"/>
<evidence type="ECO:0000313" key="3">
    <source>
        <dbReference type="EMBL" id="KAG5673738.1"/>
    </source>
</evidence>
<sequence>MMLNKFMFQKFSFLLTIVITVSLSKAQTEECGHEELNKCSLQVNRATELNFAPKREELAELCPDLENGLKCIRSYTRRCMDIKKRQQFMKLYKGTEQIIRDLCIEGQFQNEFLKHAACLQTVRPQHQKCALKYQETIASIGMPKANHTTQIQQNTNEDVKKVCCSFREYLDCSEDVTRRTCGYETGMFIRGFLKKMSNTLEKDYCDEYYRDGVNHCPNIYSSATSIIATTTKALFLPIFIVLINLR</sequence>
<accession>A0A9J6BVJ2</accession>
<keyword evidence="1" id="KW-0472">Membrane</keyword>
<keyword evidence="1" id="KW-0812">Transmembrane</keyword>
<keyword evidence="1" id="KW-1133">Transmembrane helix</keyword>
<feature type="signal peptide" evidence="2">
    <location>
        <begin position="1"/>
        <end position="26"/>
    </location>
</feature>
<name>A0A9J6BVJ2_POLVA</name>
<keyword evidence="4" id="KW-1185">Reference proteome</keyword>
<reference evidence="3" key="1">
    <citation type="submission" date="2021-03" db="EMBL/GenBank/DDBJ databases">
        <title>Chromosome level genome of the anhydrobiotic midge Polypedilum vanderplanki.</title>
        <authorList>
            <person name="Yoshida Y."/>
            <person name="Kikawada T."/>
            <person name="Gusev O."/>
        </authorList>
    </citation>
    <scope>NUCLEOTIDE SEQUENCE</scope>
    <source>
        <strain evidence="3">NIAS01</strain>
        <tissue evidence="3">Whole body or cell culture</tissue>
    </source>
</reference>
<dbReference type="AlphaFoldDB" id="A0A9J6BVJ2"/>
<dbReference type="Proteomes" id="UP001107558">
    <property type="component" value="Chromosome 3"/>
</dbReference>
<keyword evidence="2" id="KW-0732">Signal</keyword>